<protein>
    <submittedName>
        <fullName evidence="2">Uncharacterized protein</fullName>
    </submittedName>
</protein>
<feature type="transmembrane region" description="Helical" evidence="1">
    <location>
        <begin position="59"/>
        <end position="80"/>
    </location>
</feature>
<keyword evidence="3" id="KW-1185">Reference proteome</keyword>
<evidence type="ECO:0000256" key="1">
    <source>
        <dbReference type="SAM" id="Phobius"/>
    </source>
</evidence>
<keyword evidence="1" id="KW-0472">Membrane</keyword>
<gene>
    <name evidence="2" type="ORF">AALO_G00012670</name>
</gene>
<organism evidence="2 3">
    <name type="scientific">Alosa alosa</name>
    <name type="common">allis shad</name>
    <dbReference type="NCBI Taxonomy" id="278164"/>
    <lineage>
        <taxon>Eukaryota</taxon>
        <taxon>Metazoa</taxon>
        <taxon>Chordata</taxon>
        <taxon>Craniata</taxon>
        <taxon>Vertebrata</taxon>
        <taxon>Euteleostomi</taxon>
        <taxon>Actinopterygii</taxon>
        <taxon>Neopterygii</taxon>
        <taxon>Teleostei</taxon>
        <taxon>Clupei</taxon>
        <taxon>Clupeiformes</taxon>
        <taxon>Clupeoidei</taxon>
        <taxon>Clupeidae</taxon>
        <taxon>Alosa</taxon>
    </lineage>
</organism>
<reference evidence="2 3" key="1">
    <citation type="submission" date="2020-10" db="EMBL/GenBank/DDBJ databases">
        <title>Chromosome-scale genome assembly of the Allis shad, Alosa alosa.</title>
        <authorList>
            <person name="Margot Z."/>
            <person name="Christophe K."/>
            <person name="Cabau C."/>
            <person name="Louis A."/>
            <person name="Berthelot C."/>
            <person name="Parey E."/>
            <person name="Roest Crollius H."/>
            <person name="Montfort J."/>
            <person name="Robinson-Rechavi M."/>
            <person name="Bucao C."/>
            <person name="Bouchez O."/>
            <person name="Gislard M."/>
            <person name="Lluch J."/>
            <person name="Milhes M."/>
            <person name="Lampietro C."/>
            <person name="Lopez Roques C."/>
            <person name="Donnadieu C."/>
            <person name="Braasch I."/>
            <person name="Desvignes T."/>
            <person name="Postlethwait J."/>
            <person name="Bobe J."/>
            <person name="Guiguen Y."/>
        </authorList>
    </citation>
    <scope>NUCLEOTIDE SEQUENCE [LARGE SCALE GENOMIC DNA]</scope>
    <source>
        <strain evidence="2">M-15738</strain>
        <tissue evidence="2">Blood</tissue>
    </source>
</reference>
<accession>A0AAV6HFX9</accession>
<dbReference type="AlphaFoldDB" id="A0AAV6HFX9"/>
<name>A0AAV6HFX9_9TELE</name>
<evidence type="ECO:0000313" key="3">
    <source>
        <dbReference type="Proteomes" id="UP000823561"/>
    </source>
</evidence>
<evidence type="ECO:0000313" key="2">
    <source>
        <dbReference type="EMBL" id="KAG5286249.1"/>
    </source>
</evidence>
<comment type="caution">
    <text evidence="2">The sequence shown here is derived from an EMBL/GenBank/DDBJ whole genome shotgun (WGS) entry which is preliminary data.</text>
</comment>
<sequence>MIGYTTKFLFVIRSESGRSLETRVLSDWPAGEEVALTGLLRRSTAAAAVQRRQAGSISLSLSLSVSLCLSLLCLSLPLFFHHFLSVFPIRSLITHTYSHTHTLSHTLTHTLALSLCSSRLADTQRLVGGEQAFISLSFSLSYSLFLYPFPSLPLSLSVSLFPFLPQRAASPVSSVLLQGLPHPVSISRFCRRRGNCCRSKRILPHTDNRRMRGHTRSCTHTRKPTPTGSHLCWKACLPRVSL</sequence>
<proteinExistence type="predicted"/>
<dbReference type="EMBL" id="JADWDJ010000001">
    <property type="protein sequence ID" value="KAG5286249.1"/>
    <property type="molecule type" value="Genomic_DNA"/>
</dbReference>
<keyword evidence="1" id="KW-1133">Transmembrane helix</keyword>
<keyword evidence="1" id="KW-0812">Transmembrane</keyword>
<dbReference type="Proteomes" id="UP000823561">
    <property type="component" value="Chromosome 1"/>
</dbReference>